<dbReference type="InterPro" id="IPR002110">
    <property type="entry name" value="Ankyrin_rpt"/>
</dbReference>
<dbReference type="Proteomes" id="UP000774617">
    <property type="component" value="Unassembled WGS sequence"/>
</dbReference>
<sequence>MIGKLRNEYSRAVGHTDAIRCAVTLAGLYSGAIGPPISGPWSTVAKIQWLLKAIELGSHAAVQSLMRDEDAVRVVEEFGLSLHQLRHPSFESPELDMDVLLRILRGFAEMPDTDSANVLIWLGGTLNFDTFAERQAEQSASDGTNSDFSNERHLHQLERFTLNRHADFELVDSDAYDLNFIEASEIASSVYNNNLEGFVVLAEQHGIQPGCEEAHSHMAAAIFHGSLDIVRYLFYQYGVRPNDSWSDMSHINHSTLFRRPLIVDFFLEHGAVLEEASGEKISGLHLVSRHDDPDLVTTLCENLKRRGNLAAVLESRATEGPMSGWTVAYTAMACRSWKNLEVLMRYGADPDARTSENESRLIQLAVQPQSPAVPMPVLQMLLEHGATPNCTPEYSKSPLQWAIGSSNVQAVFFLLLHGADVPDAALDDANETRAETAHIRALPVLDEDGRECDGEWVHMCNATSLISELLQIRRANQPRWDQKLQKVMQAPSQGWKGKLWISNAEPASYIIRVHVPETA</sequence>
<dbReference type="Pfam" id="PF13637">
    <property type="entry name" value="Ank_4"/>
    <property type="match status" value="1"/>
</dbReference>
<keyword evidence="2" id="KW-1185">Reference proteome</keyword>
<dbReference type="SUPFAM" id="SSF48403">
    <property type="entry name" value="Ankyrin repeat"/>
    <property type="match status" value="1"/>
</dbReference>
<reference evidence="1 2" key="1">
    <citation type="journal article" date="2021" name="Nat. Commun.">
        <title>Genetic determinants of endophytism in the Arabidopsis root mycobiome.</title>
        <authorList>
            <person name="Mesny F."/>
            <person name="Miyauchi S."/>
            <person name="Thiergart T."/>
            <person name="Pickel B."/>
            <person name="Atanasova L."/>
            <person name="Karlsson M."/>
            <person name="Huettel B."/>
            <person name="Barry K.W."/>
            <person name="Haridas S."/>
            <person name="Chen C."/>
            <person name="Bauer D."/>
            <person name="Andreopoulos W."/>
            <person name="Pangilinan J."/>
            <person name="LaButti K."/>
            <person name="Riley R."/>
            <person name="Lipzen A."/>
            <person name="Clum A."/>
            <person name="Drula E."/>
            <person name="Henrissat B."/>
            <person name="Kohler A."/>
            <person name="Grigoriev I.V."/>
            <person name="Martin F.M."/>
            <person name="Hacquard S."/>
        </authorList>
    </citation>
    <scope>NUCLEOTIDE SEQUENCE [LARGE SCALE GENOMIC DNA]</scope>
    <source>
        <strain evidence="1 2">MPI-SDFR-AT-0080</strain>
    </source>
</reference>
<evidence type="ECO:0000313" key="1">
    <source>
        <dbReference type="EMBL" id="KAH7063018.1"/>
    </source>
</evidence>
<protein>
    <submittedName>
        <fullName evidence="1">Ankyrin repeat-containing domain protein</fullName>
    </submittedName>
</protein>
<name>A0ABQ8GRA7_9PEZI</name>
<gene>
    <name evidence="1" type="ORF">B0J12DRAFT_156788</name>
</gene>
<dbReference type="PANTHER" id="PTHR24133:SF40">
    <property type="entry name" value="ANKYRIN REPEAT DOMAIN 44"/>
    <property type="match status" value="1"/>
</dbReference>
<dbReference type="PANTHER" id="PTHR24133">
    <property type="entry name" value="ANKYRIN DOMAIN-CONTAINING"/>
    <property type="match status" value="1"/>
</dbReference>
<dbReference type="InterPro" id="IPR036770">
    <property type="entry name" value="Ankyrin_rpt-contain_sf"/>
</dbReference>
<dbReference type="InterPro" id="IPR052391">
    <property type="entry name" value="E3_Ligase-Neurotoxin"/>
</dbReference>
<comment type="caution">
    <text evidence="1">The sequence shown here is derived from an EMBL/GenBank/DDBJ whole genome shotgun (WGS) entry which is preliminary data.</text>
</comment>
<dbReference type="EMBL" id="JAGTJR010000002">
    <property type="protein sequence ID" value="KAH7063018.1"/>
    <property type="molecule type" value="Genomic_DNA"/>
</dbReference>
<accession>A0ABQ8GRA7</accession>
<dbReference type="Gene3D" id="1.25.40.20">
    <property type="entry name" value="Ankyrin repeat-containing domain"/>
    <property type="match status" value="1"/>
</dbReference>
<organism evidence="1 2">
    <name type="scientific">Macrophomina phaseolina</name>
    <dbReference type="NCBI Taxonomy" id="35725"/>
    <lineage>
        <taxon>Eukaryota</taxon>
        <taxon>Fungi</taxon>
        <taxon>Dikarya</taxon>
        <taxon>Ascomycota</taxon>
        <taxon>Pezizomycotina</taxon>
        <taxon>Dothideomycetes</taxon>
        <taxon>Dothideomycetes incertae sedis</taxon>
        <taxon>Botryosphaeriales</taxon>
        <taxon>Botryosphaeriaceae</taxon>
        <taxon>Macrophomina</taxon>
    </lineage>
</organism>
<proteinExistence type="predicted"/>
<dbReference type="SMART" id="SM00248">
    <property type="entry name" value="ANK"/>
    <property type="match status" value="5"/>
</dbReference>
<evidence type="ECO:0000313" key="2">
    <source>
        <dbReference type="Proteomes" id="UP000774617"/>
    </source>
</evidence>